<evidence type="ECO:0000256" key="1">
    <source>
        <dbReference type="PROSITE-ProRule" id="PRU00339"/>
    </source>
</evidence>
<dbReference type="Pfam" id="PF13414">
    <property type="entry name" value="TPR_11"/>
    <property type="match status" value="1"/>
</dbReference>
<protein>
    <submittedName>
        <fullName evidence="2">Partial protein O-GlcNAc transferase</fullName>
        <ecNumber evidence="2">2.4.1.255</ecNumber>
    </submittedName>
</protein>
<keyword evidence="1" id="KW-0802">TPR repeat</keyword>
<dbReference type="PROSITE" id="PS50005">
    <property type="entry name" value="TPR"/>
    <property type="match status" value="2"/>
</dbReference>
<dbReference type="EC" id="2.4.1.255" evidence="2"/>
<dbReference type="RefSeq" id="WP_142660644.1">
    <property type="nucleotide sequence ID" value="NZ_CABFVA020000101.1"/>
</dbReference>
<feature type="non-terminal residue" evidence="2">
    <location>
        <position position="1"/>
    </location>
</feature>
<proteinExistence type="predicted"/>
<dbReference type="SUPFAM" id="SSF48452">
    <property type="entry name" value="TPR-like"/>
    <property type="match status" value="1"/>
</dbReference>
<dbReference type="EMBL" id="CABFVA020000101">
    <property type="protein sequence ID" value="VVM07584.1"/>
    <property type="molecule type" value="Genomic_DNA"/>
</dbReference>
<feature type="repeat" description="TPR" evidence="1">
    <location>
        <begin position="31"/>
        <end position="64"/>
    </location>
</feature>
<feature type="repeat" description="TPR" evidence="1">
    <location>
        <begin position="1"/>
        <end position="30"/>
    </location>
</feature>
<dbReference type="OrthoDB" id="251285at2"/>
<evidence type="ECO:0000313" key="2">
    <source>
        <dbReference type="EMBL" id="VVM07584.1"/>
    </source>
</evidence>
<gene>
    <name evidence="2" type="primary">OGT</name>
    <name evidence="2" type="ORF">MAMT_01810</name>
</gene>
<dbReference type="Proteomes" id="UP000334923">
    <property type="component" value="Unassembled WGS sequence"/>
</dbReference>
<sequence length="76" mass="8595">RLLGIAYTETRDLVTAAEAFRQALKINPQDATAWYNLGLLYNLAGRENQVMEIYQKLKTLSPDLADKLFNLAIAPR</sequence>
<dbReference type="GO" id="GO:0097363">
    <property type="term" value="F:protein O-acetylglucosaminyltransferase activity"/>
    <property type="evidence" value="ECO:0007669"/>
    <property type="project" value="UniProtKB-EC"/>
</dbReference>
<reference evidence="2 3" key="1">
    <citation type="submission" date="2019-09" db="EMBL/GenBank/DDBJ databases">
        <authorList>
            <person name="Cremers G."/>
        </authorList>
    </citation>
    <scope>NUCLEOTIDE SEQUENCE [LARGE SCALE GENOMIC DNA]</scope>
    <source>
        <strain evidence="2">4A</strain>
    </source>
</reference>
<keyword evidence="2" id="KW-0808">Transferase</keyword>
<dbReference type="InterPro" id="IPR019734">
    <property type="entry name" value="TPR_rpt"/>
</dbReference>
<keyword evidence="3" id="KW-1185">Reference proteome</keyword>
<organism evidence="2 3">
    <name type="scientific">Methylacidimicrobium tartarophylax</name>
    <dbReference type="NCBI Taxonomy" id="1041768"/>
    <lineage>
        <taxon>Bacteria</taxon>
        <taxon>Pseudomonadati</taxon>
        <taxon>Verrucomicrobiota</taxon>
        <taxon>Methylacidimicrobium</taxon>
    </lineage>
</organism>
<accession>A0A5E6MEE5</accession>
<name>A0A5E6MEE5_9BACT</name>
<dbReference type="AlphaFoldDB" id="A0A5E6MEE5"/>
<keyword evidence="2" id="KW-0328">Glycosyltransferase</keyword>
<evidence type="ECO:0000313" key="3">
    <source>
        <dbReference type="Proteomes" id="UP000334923"/>
    </source>
</evidence>
<dbReference type="InterPro" id="IPR011990">
    <property type="entry name" value="TPR-like_helical_dom_sf"/>
</dbReference>
<dbReference type="SMART" id="SM00028">
    <property type="entry name" value="TPR"/>
    <property type="match status" value="2"/>
</dbReference>
<dbReference type="Gene3D" id="1.25.40.10">
    <property type="entry name" value="Tetratricopeptide repeat domain"/>
    <property type="match status" value="1"/>
</dbReference>